<evidence type="ECO:0000256" key="2">
    <source>
        <dbReference type="ARBA" id="ARBA00023157"/>
    </source>
</evidence>
<feature type="domain" description="Apple" evidence="4">
    <location>
        <begin position="181"/>
        <end position="257"/>
    </location>
</feature>
<protein>
    <recommendedName>
        <fullName evidence="4">Apple domain-containing protein</fullName>
    </recommendedName>
</protein>
<dbReference type="Pfam" id="PF00954">
    <property type="entry name" value="S_locus_glycop"/>
    <property type="match status" value="1"/>
</dbReference>
<dbReference type="PANTHER" id="PTHR32444:SF247">
    <property type="entry name" value="OS01G0958200 PROTEIN"/>
    <property type="match status" value="1"/>
</dbReference>
<dbReference type="Proteomes" id="UP000290289">
    <property type="component" value="Chromosome 14"/>
</dbReference>
<dbReference type="SUPFAM" id="SSF51110">
    <property type="entry name" value="alpha-D-mannose-specific plant lectins"/>
    <property type="match status" value="1"/>
</dbReference>
<dbReference type="PROSITE" id="PS50948">
    <property type="entry name" value="PAN"/>
    <property type="match status" value="1"/>
</dbReference>
<name>A0A498I2F8_MALDO</name>
<dbReference type="EMBL" id="RDQH01000340">
    <property type="protein sequence ID" value="RXH76364.1"/>
    <property type="molecule type" value="Genomic_DNA"/>
</dbReference>
<keyword evidence="6" id="KW-1185">Reference proteome</keyword>
<keyword evidence="3" id="KW-0325">Glycoprotein</keyword>
<dbReference type="GO" id="GO:0048544">
    <property type="term" value="P:recognition of pollen"/>
    <property type="evidence" value="ECO:0007669"/>
    <property type="project" value="InterPro"/>
</dbReference>
<dbReference type="PANTHER" id="PTHR32444">
    <property type="entry name" value="BULB-TYPE LECTIN DOMAIN-CONTAINING PROTEIN"/>
    <property type="match status" value="1"/>
</dbReference>
<keyword evidence="1" id="KW-0732">Signal</keyword>
<dbReference type="Pfam" id="PF01453">
    <property type="entry name" value="B_lectin"/>
    <property type="match status" value="1"/>
</dbReference>
<evidence type="ECO:0000259" key="4">
    <source>
        <dbReference type="PROSITE" id="PS50948"/>
    </source>
</evidence>
<sequence>MLKYGRLIQDHQRSLILVQQSFLTMGTLLLTDAFDSSIVIWQSFNHLTNTWLPGAELRYNNRTKRKKSSWNPEKPGKSCTWSFFFELDELPFNLSNYLGTFTRATLEINGQLKFYAWYQDCRTWKLISTEPSNQWEVNVSCGTFSICDQRWYPHYRCLEGFEPKGLKEFSDGCVRKIPFHCSLGDFFFVITDVAYHQNFKDIFHVSIDQCRLECLINCSCTALAYTFSDSRRCYMWTRDLYNIRTTPYGFDFIRALVTIGDSLVLYKHRDSRRATENSSQKLRE</sequence>
<dbReference type="InterPro" id="IPR036426">
    <property type="entry name" value="Bulb-type_lectin_dom_sf"/>
</dbReference>
<dbReference type="AlphaFoldDB" id="A0A498I2F8"/>
<keyword evidence="2" id="KW-1015">Disulfide bond</keyword>
<dbReference type="Pfam" id="PF08276">
    <property type="entry name" value="PAN_2"/>
    <property type="match status" value="1"/>
</dbReference>
<dbReference type="InterPro" id="IPR003609">
    <property type="entry name" value="Pan_app"/>
</dbReference>
<evidence type="ECO:0000313" key="6">
    <source>
        <dbReference type="Proteomes" id="UP000290289"/>
    </source>
</evidence>
<dbReference type="InterPro" id="IPR001480">
    <property type="entry name" value="Bulb-type_lectin_dom"/>
</dbReference>
<evidence type="ECO:0000256" key="3">
    <source>
        <dbReference type="ARBA" id="ARBA00023180"/>
    </source>
</evidence>
<reference evidence="5 6" key="1">
    <citation type="submission" date="2018-10" db="EMBL/GenBank/DDBJ databases">
        <title>A high-quality apple genome assembly.</title>
        <authorList>
            <person name="Hu J."/>
        </authorList>
    </citation>
    <scope>NUCLEOTIDE SEQUENCE [LARGE SCALE GENOMIC DNA]</scope>
    <source>
        <strain evidence="6">cv. HFTH1</strain>
        <tissue evidence="5">Young leaf</tissue>
    </source>
</reference>
<organism evidence="5 6">
    <name type="scientific">Malus domestica</name>
    <name type="common">Apple</name>
    <name type="synonym">Pyrus malus</name>
    <dbReference type="NCBI Taxonomy" id="3750"/>
    <lineage>
        <taxon>Eukaryota</taxon>
        <taxon>Viridiplantae</taxon>
        <taxon>Streptophyta</taxon>
        <taxon>Embryophyta</taxon>
        <taxon>Tracheophyta</taxon>
        <taxon>Spermatophyta</taxon>
        <taxon>Magnoliopsida</taxon>
        <taxon>eudicotyledons</taxon>
        <taxon>Gunneridae</taxon>
        <taxon>Pentapetalae</taxon>
        <taxon>rosids</taxon>
        <taxon>fabids</taxon>
        <taxon>Rosales</taxon>
        <taxon>Rosaceae</taxon>
        <taxon>Amygdaloideae</taxon>
        <taxon>Maleae</taxon>
        <taxon>Malus</taxon>
    </lineage>
</organism>
<comment type="caution">
    <text evidence="5">The sequence shown here is derived from an EMBL/GenBank/DDBJ whole genome shotgun (WGS) entry which is preliminary data.</text>
</comment>
<evidence type="ECO:0000256" key="1">
    <source>
        <dbReference type="ARBA" id="ARBA00022729"/>
    </source>
</evidence>
<gene>
    <name evidence="5" type="ORF">DVH24_019252</name>
</gene>
<evidence type="ECO:0000313" key="5">
    <source>
        <dbReference type="EMBL" id="RXH76364.1"/>
    </source>
</evidence>
<dbReference type="InterPro" id="IPR000858">
    <property type="entry name" value="S_locus_glycoprot_dom"/>
</dbReference>
<dbReference type="CDD" id="cd01098">
    <property type="entry name" value="PAN_AP_plant"/>
    <property type="match status" value="1"/>
</dbReference>
<proteinExistence type="predicted"/>
<dbReference type="SMART" id="SM00473">
    <property type="entry name" value="PAN_AP"/>
    <property type="match status" value="1"/>
</dbReference>
<accession>A0A498I2F8</accession>